<organism evidence="2 3">
    <name type="scientific">Roseofilum capinflatum BLCC-M114</name>
    <dbReference type="NCBI Taxonomy" id="3022440"/>
    <lineage>
        <taxon>Bacteria</taxon>
        <taxon>Bacillati</taxon>
        <taxon>Cyanobacteriota</taxon>
        <taxon>Cyanophyceae</taxon>
        <taxon>Desertifilales</taxon>
        <taxon>Desertifilaceae</taxon>
        <taxon>Roseofilum</taxon>
        <taxon>Roseofilum capinflatum</taxon>
    </lineage>
</organism>
<feature type="transmembrane region" description="Helical" evidence="1">
    <location>
        <begin position="57"/>
        <end position="82"/>
    </location>
</feature>
<keyword evidence="1" id="KW-0812">Transmembrane</keyword>
<evidence type="ECO:0000313" key="2">
    <source>
        <dbReference type="EMBL" id="MDJ1172539.1"/>
    </source>
</evidence>
<dbReference type="Pfam" id="PF05552">
    <property type="entry name" value="MS_channel_1st_1"/>
    <property type="match status" value="4"/>
</dbReference>
<feature type="transmembrane region" description="Helical" evidence="1">
    <location>
        <begin position="464"/>
        <end position="482"/>
    </location>
</feature>
<feature type="transmembrane region" description="Helical" evidence="1">
    <location>
        <begin position="525"/>
        <end position="545"/>
    </location>
</feature>
<keyword evidence="3" id="KW-1185">Reference proteome</keyword>
<evidence type="ECO:0000313" key="3">
    <source>
        <dbReference type="Proteomes" id="UP001235849"/>
    </source>
</evidence>
<name>A0ABT7B062_9CYAN</name>
<feature type="transmembrane region" description="Helical" evidence="1">
    <location>
        <begin position="424"/>
        <end position="457"/>
    </location>
</feature>
<feature type="transmembrane region" description="Helical" evidence="1">
    <location>
        <begin position="494"/>
        <end position="513"/>
    </location>
</feature>
<dbReference type="InterPro" id="IPR008910">
    <property type="entry name" value="MSC_TM_helix"/>
</dbReference>
<feature type="transmembrane region" description="Helical" evidence="1">
    <location>
        <begin position="121"/>
        <end position="140"/>
    </location>
</feature>
<gene>
    <name evidence="2" type="ORF">PMG25_00350</name>
</gene>
<feature type="transmembrane region" description="Helical" evidence="1">
    <location>
        <begin position="341"/>
        <end position="364"/>
    </location>
</feature>
<feature type="transmembrane region" description="Helical" evidence="1">
    <location>
        <begin position="305"/>
        <end position="329"/>
    </location>
</feature>
<dbReference type="Proteomes" id="UP001235849">
    <property type="component" value="Unassembled WGS sequence"/>
</dbReference>
<comment type="caution">
    <text evidence="2">The sequence shown here is derived from an EMBL/GenBank/DDBJ whole genome shotgun (WGS) entry which is preliminary data.</text>
</comment>
<accession>A0ABT7B062</accession>
<keyword evidence="1" id="KW-0472">Membrane</keyword>
<dbReference type="NCBIfam" id="NF033912">
    <property type="entry name" value="msc"/>
    <property type="match status" value="1"/>
</dbReference>
<dbReference type="PANTHER" id="PTHR30221:SF1">
    <property type="entry name" value="SMALL-CONDUCTANCE MECHANOSENSITIVE CHANNEL"/>
    <property type="match status" value="1"/>
</dbReference>
<sequence>MNFTGQDINLDVPIPEGATWTQAQDVLDTFLQNEAPSPGIPGLNLDTSAISSSFPQWWNLASTIAIAAAILLGGFLVAWALAGVVEGLLKRTELDNKLAAWVSGASNSASSPPIEKWVSSAVFWLIMLITLVGVLESLELDLVSQPLNTLLNQVFGFVPKLVSAGILLAVAWLLATVVKLAVLRSLKLLNLDERLESQVVDEGTTSPVSVSSTLANAMYWFVFLLFLPSILSTLELEGTLQPVQSLLNQILMILPNILGAILIGAAGWLVATIVRRIVTNLLMVSGADRFGDRFGLAGGASTHGLSWIAGTIAYILILIPFAIAALNALKIEAISTPAVGMLEMIMGYVPLAFTAAIILMVAYVGGKFVSDLVTNVLTGFGFDNLFYWLGLQQEPYATAPPPEAAESDLPLPPPPSDFRTPSEIVGMVVLITILLFATVTATDVLGLEALTLIVGAIIKIASQVLAGVVVFAIGLYFANLAFKVIDSSGSRQGHMLAQAARIAIIILVGAMALRQMGIAPDIVNLAFGLLFGAIAVAIAISFGLGGRDIAASQIQEWLSSFKNDSKS</sequence>
<keyword evidence="1" id="KW-1133">Transmembrane helix</keyword>
<feature type="transmembrane region" description="Helical" evidence="1">
    <location>
        <begin position="161"/>
        <end position="182"/>
    </location>
</feature>
<dbReference type="PANTHER" id="PTHR30221">
    <property type="entry name" value="SMALL-CONDUCTANCE MECHANOSENSITIVE CHANNEL"/>
    <property type="match status" value="1"/>
</dbReference>
<protein>
    <submittedName>
        <fullName evidence="2">Mechanosensitive ion channel</fullName>
    </submittedName>
</protein>
<dbReference type="InterPro" id="IPR045275">
    <property type="entry name" value="MscS_archaea/bacteria_type"/>
</dbReference>
<reference evidence="2 3" key="1">
    <citation type="submission" date="2023-01" db="EMBL/GenBank/DDBJ databases">
        <title>Novel diversity within Roseofilum (Cyanobacteria; Desertifilaceae) from marine benthic mats with descriptions of four novel species.</title>
        <authorList>
            <person name="Wang Y."/>
            <person name="Berthold D.E."/>
            <person name="Hu J."/>
            <person name="Lefler F.W."/>
            <person name="Laughinghouse H.D. IV."/>
        </authorList>
    </citation>
    <scope>NUCLEOTIDE SEQUENCE [LARGE SCALE GENOMIC DNA]</scope>
    <source>
        <strain evidence="2 3">BLCC-M114</strain>
    </source>
</reference>
<evidence type="ECO:0000256" key="1">
    <source>
        <dbReference type="SAM" id="Phobius"/>
    </source>
</evidence>
<proteinExistence type="predicted"/>
<feature type="transmembrane region" description="Helical" evidence="1">
    <location>
        <begin position="217"/>
        <end position="234"/>
    </location>
</feature>
<feature type="transmembrane region" description="Helical" evidence="1">
    <location>
        <begin position="246"/>
        <end position="274"/>
    </location>
</feature>
<dbReference type="RefSeq" id="WP_283764927.1">
    <property type="nucleotide sequence ID" value="NZ_JAQOSO010000001.1"/>
</dbReference>
<dbReference type="EMBL" id="JAQOSO010000001">
    <property type="protein sequence ID" value="MDJ1172539.1"/>
    <property type="molecule type" value="Genomic_DNA"/>
</dbReference>